<dbReference type="GO" id="GO:0003729">
    <property type="term" value="F:mRNA binding"/>
    <property type="evidence" value="ECO:0007669"/>
    <property type="project" value="TreeGrafter"/>
</dbReference>
<dbReference type="GO" id="GO:0032044">
    <property type="term" value="C:DSIF complex"/>
    <property type="evidence" value="ECO:0007669"/>
    <property type="project" value="TreeGrafter"/>
</dbReference>
<dbReference type="InterPro" id="IPR039659">
    <property type="entry name" value="SPT5"/>
</dbReference>
<dbReference type="EMBL" id="ML179583">
    <property type="protein sequence ID" value="THU84725.1"/>
    <property type="molecule type" value="Genomic_DNA"/>
</dbReference>
<dbReference type="GO" id="GO:0006357">
    <property type="term" value="P:regulation of transcription by RNA polymerase II"/>
    <property type="evidence" value="ECO:0007669"/>
    <property type="project" value="InterPro"/>
</dbReference>
<feature type="compositionally biased region" description="Acidic residues" evidence="1">
    <location>
        <begin position="11"/>
        <end position="27"/>
    </location>
</feature>
<keyword evidence="3" id="KW-1185">Reference proteome</keyword>
<name>A0A4V4HCY2_DENBC</name>
<dbReference type="PANTHER" id="PTHR11125:SF7">
    <property type="entry name" value="TRANSCRIPTION ELONGATION FACTOR SPT5"/>
    <property type="match status" value="1"/>
</dbReference>
<evidence type="ECO:0000313" key="3">
    <source>
        <dbReference type="Proteomes" id="UP000297245"/>
    </source>
</evidence>
<proteinExistence type="predicted"/>
<reference evidence="2 3" key="1">
    <citation type="journal article" date="2019" name="Nat. Ecol. Evol.">
        <title>Megaphylogeny resolves global patterns of mushroom evolution.</title>
        <authorList>
            <person name="Varga T."/>
            <person name="Krizsan K."/>
            <person name="Foldi C."/>
            <person name="Dima B."/>
            <person name="Sanchez-Garcia M."/>
            <person name="Sanchez-Ramirez S."/>
            <person name="Szollosi G.J."/>
            <person name="Szarkandi J.G."/>
            <person name="Papp V."/>
            <person name="Albert L."/>
            <person name="Andreopoulos W."/>
            <person name="Angelini C."/>
            <person name="Antonin V."/>
            <person name="Barry K.W."/>
            <person name="Bougher N.L."/>
            <person name="Buchanan P."/>
            <person name="Buyck B."/>
            <person name="Bense V."/>
            <person name="Catcheside P."/>
            <person name="Chovatia M."/>
            <person name="Cooper J."/>
            <person name="Damon W."/>
            <person name="Desjardin D."/>
            <person name="Finy P."/>
            <person name="Geml J."/>
            <person name="Haridas S."/>
            <person name="Hughes K."/>
            <person name="Justo A."/>
            <person name="Karasinski D."/>
            <person name="Kautmanova I."/>
            <person name="Kiss B."/>
            <person name="Kocsube S."/>
            <person name="Kotiranta H."/>
            <person name="LaButti K.M."/>
            <person name="Lechner B.E."/>
            <person name="Liimatainen K."/>
            <person name="Lipzen A."/>
            <person name="Lukacs Z."/>
            <person name="Mihaltcheva S."/>
            <person name="Morgado L.N."/>
            <person name="Niskanen T."/>
            <person name="Noordeloos M.E."/>
            <person name="Ohm R.A."/>
            <person name="Ortiz-Santana B."/>
            <person name="Ovrebo C."/>
            <person name="Racz N."/>
            <person name="Riley R."/>
            <person name="Savchenko A."/>
            <person name="Shiryaev A."/>
            <person name="Soop K."/>
            <person name="Spirin V."/>
            <person name="Szebenyi C."/>
            <person name="Tomsovsky M."/>
            <person name="Tulloss R.E."/>
            <person name="Uehling J."/>
            <person name="Grigoriev I.V."/>
            <person name="Vagvolgyi C."/>
            <person name="Papp T."/>
            <person name="Martin F.M."/>
            <person name="Miettinen O."/>
            <person name="Hibbett D.S."/>
            <person name="Nagy L.G."/>
        </authorList>
    </citation>
    <scope>NUCLEOTIDE SEQUENCE [LARGE SCALE GENOMIC DNA]</scope>
    <source>
        <strain evidence="2 3">CBS 962.96</strain>
    </source>
</reference>
<accession>A0A4V4HCY2</accession>
<dbReference type="GO" id="GO:0032784">
    <property type="term" value="P:regulation of DNA-templated transcription elongation"/>
    <property type="evidence" value="ECO:0007669"/>
    <property type="project" value="InterPro"/>
</dbReference>
<evidence type="ECO:0008006" key="4">
    <source>
        <dbReference type="Google" id="ProtNLM"/>
    </source>
</evidence>
<evidence type="ECO:0000313" key="2">
    <source>
        <dbReference type="EMBL" id="THU84725.1"/>
    </source>
</evidence>
<organism evidence="2 3">
    <name type="scientific">Dendrothele bispora (strain CBS 962.96)</name>
    <dbReference type="NCBI Taxonomy" id="1314807"/>
    <lineage>
        <taxon>Eukaryota</taxon>
        <taxon>Fungi</taxon>
        <taxon>Dikarya</taxon>
        <taxon>Basidiomycota</taxon>
        <taxon>Agaricomycotina</taxon>
        <taxon>Agaricomycetes</taxon>
        <taxon>Agaricomycetidae</taxon>
        <taxon>Agaricales</taxon>
        <taxon>Agaricales incertae sedis</taxon>
        <taxon>Dendrothele</taxon>
    </lineage>
</organism>
<sequence>MPRKKTKFILEEAEVDDEEDGETDSNDELDHPAEWNEPEYWQDEDSHIVPFADSKSDTDEDPCASAAYRNSHLREFFALVDIIEEQYVRNPTCPTQVPLDADNQVSNKDLRLILLGLSPRNVYRLKCKRGQETMLVMDIYRYFLQRPQSERLSLPVSSSKSSRDTRGWDVVQRFALGAFSTLPETETELQNIYGDQYEPTQWQDILHSINDQEDGGDASTILAEIEKHLSKGDPSSPDVLESTHPSLPRNQLLCGQVDYSAAAHLLQPLPKAPVYSAFTAPSVLGWIYLEATIDSDFQGWLCKRLDVVHTSTGNVVLEVVEQVEVAQLLSSSCPSIEPFTWIRVTKGLYRHDIGLVLARESSLGGRRLKVLLVPRLRSNRKRKSRSPQGLFNPINFYRSDYTVLGHCRYQYQGDVFDHGLIELIVDYASVTYTDVEPDQATRLYFAQSGHSIYRKYPMPAPRSWVFFYGDRVKVRCSEPLIGTDWKDKPTHGGKTYEKMGQVICVEVHRCRVEFDDEADVWVDIRDLRKVIRTGDFLEVVGGAHIGRSASVLDVVGDVADAVLADRVDRNQTTILSLHVNMCRVTQKHLNAAVPWIDEHVAIVKGMYGSYTGTVVDVHIPKPFTVVDVYIPQLRQTVKIRHDYLIHTLSNRPLNHVHPLSVSQQAFRQSDWDLQPAPNIPNEPRASDAVGYNPVDQQFRASTPPSPWWGVEVFIIKGEWKGQGFVKNVERRTPDKSRSGVMVLVELQRWSASSGANPCVQVDYDFLRDPRSGLGLNEAYPLRGQQRYYEPRFRASPVDPIKLKLPVPPPPPSSPLLRPSTPPISPEETMTDVGAWNPSAPLPPVWPLLPELAGKEFLATYRSREGAGTYALQKGVEIKPHLLLQKVQVWTGREYVFVQPEDILPCQDKIDPTRTRKAMLAISGEHIGKYIRPITNKYTLEGKAVFTAKTFSNWGRADETLLDEWIEIAPEHLARISDDPNEKRWSPMMRIARDAAAKPKPPRKKR</sequence>
<protein>
    <recommendedName>
        <fullName evidence="4">Chromatin elongation factor spt5</fullName>
    </recommendedName>
</protein>
<dbReference type="Proteomes" id="UP000297245">
    <property type="component" value="Unassembled WGS sequence"/>
</dbReference>
<dbReference type="OrthoDB" id="3048815at2759"/>
<evidence type="ECO:0000256" key="1">
    <source>
        <dbReference type="SAM" id="MobiDB-lite"/>
    </source>
</evidence>
<dbReference type="AlphaFoldDB" id="A0A4V4HCY2"/>
<feature type="region of interest" description="Disordered" evidence="1">
    <location>
        <begin position="1"/>
        <end position="35"/>
    </location>
</feature>
<dbReference type="PANTHER" id="PTHR11125">
    <property type="entry name" value="SUPPRESSOR OF TY 5"/>
    <property type="match status" value="1"/>
</dbReference>
<gene>
    <name evidence="2" type="ORF">K435DRAFT_869993</name>
</gene>
<dbReference type="GO" id="GO:0006368">
    <property type="term" value="P:transcription elongation by RNA polymerase II"/>
    <property type="evidence" value="ECO:0007669"/>
    <property type="project" value="TreeGrafter"/>
</dbReference>